<evidence type="ECO:0000313" key="10">
    <source>
        <dbReference type="Proteomes" id="UP001497525"/>
    </source>
</evidence>
<reference evidence="9" key="1">
    <citation type="submission" date="2024-06" db="EMBL/GenBank/DDBJ databases">
        <authorList>
            <person name="Liu X."/>
            <person name="Lenzi L."/>
            <person name="Haldenby T S."/>
            <person name="Uol C."/>
        </authorList>
    </citation>
    <scope>NUCLEOTIDE SEQUENCE</scope>
</reference>
<dbReference type="AlphaFoldDB" id="A0AAV2TRZ8"/>
<dbReference type="GO" id="GO:0030018">
    <property type="term" value="C:Z disc"/>
    <property type="evidence" value="ECO:0007669"/>
    <property type="project" value="TreeGrafter"/>
</dbReference>
<dbReference type="InterPro" id="IPR036034">
    <property type="entry name" value="PDZ_sf"/>
</dbReference>
<organism evidence="9 10">
    <name type="scientific">Calicophoron daubneyi</name>
    <name type="common">Rumen fluke</name>
    <name type="synonym">Paramphistomum daubneyi</name>
    <dbReference type="NCBI Taxonomy" id="300641"/>
    <lineage>
        <taxon>Eukaryota</taxon>
        <taxon>Metazoa</taxon>
        <taxon>Spiralia</taxon>
        <taxon>Lophotrochozoa</taxon>
        <taxon>Platyhelminthes</taxon>
        <taxon>Trematoda</taxon>
        <taxon>Digenea</taxon>
        <taxon>Plagiorchiida</taxon>
        <taxon>Pronocephalata</taxon>
        <taxon>Paramphistomoidea</taxon>
        <taxon>Paramphistomidae</taxon>
        <taxon>Calicophoron</taxon>
    </lineage>
</organism>
<name>A0AAV2TRZ8_CALDB</name>
<dbReference type="InterPro" id="IPR001478">
    <property type="entry name" value="PDZ"/>
</dbReference>
<feature type="domain" description="LIM zinc-binding" evidence="7">
    <location>
        <begin position="246"/>
        <end position="306"/>
    </location>
</feature>
<keyword evidence="5 6" id="KW-0440">LIM domain</keyword>
<dbReference type="InterPro" id="IPR001781">
    <property type="entry name" value="Znf_LIM"/>
</dbReference>
<dbReference type="GO" id="GO:0046872">
    <property type="term" value="F:metal ion binding"/>
    <property type="evidence" value="ECO:0007669"/>
    <property type="project" value="UniProtKB-KW"/>
</dbReference>
<evidence type="ECO:0000259" key="8">
    <source>
        <dbReference type="PROSITE" id="PS50106"/>
    </source>
</evidence>
<dbReference type="SMART" id="SM00228">
    <property type="entry name" value="PDZ"/>
    <property type="match status" value="1"/>
</dbReference>
<dbReference type="EMBL" id="CAXLJL010000623">
    <property type="protein sequence ID" value="CAL5139641.1"/>
    <property type="molecule type" value="Genomic_DNA"/>
</dbReference>
<dbReference type="GO" id="GO:0003779">
    <property type="term" value="F:actin binding"/>
    <property type="evidence" value="ECO:0007669"/>
    <property type="project" value="TreeGrafter"/>
</dbReference>
<evidence type="ECO:0000259" key="7">
    <source>
        <dbReference type="PROSITE" id="PS50023"/>
    </source>
</evidence>
<dbReference type="CDD" id="cd23068">
    <property type="entry name" value="PDZ_ZASP52-like"/>
    <property type="match status" value="1"/>
</dbReference>
<evidence type="ECO:0000313" key="9">
    <source>
        <dbReference type="EMBL" id="CAL5139641.1"/>
    </source>
</evidence>
<dbReference type="Proteomes" id="UP001497525">
    <property type="component" value="Unassembled WGS sequence"/>
</dbReference>
<sequence length="318" mass="35007">MASQLFTIRLTREDTSVPWGFRLEGGTDIGHPINIQRVVPQSIAEFSGLRAGDQVVRINRSETSWMRHDDAKMEIVRSNNDLELLVDRGGAHMIRSTAPVTMMPTTQWNKPSPTPKAQPVSQAVWQPKIVANPSRSMPGELDTHINLEANNQTYDEGIGVRHNVSPTPFGQAPPAPGQTLVTHGSDGRIRQIKQISYNSPAGLYAKRNVDETFERTISTVSGLTNRPGVAHRPQGGAGVKTDTSTKFCAACGEMIRDVFVKVQGRVPMHPECLKCCKCGVGLRNVGYFYINDQLYCERHAKQAAPPPEPGMKPVVVYK</sequence>
<dbReference type="Pfam" id="PF00595">
    <property type="entry name" value="PDZ"/>
    <property type="match status" value="1"/>
</dbReference>
<proteinExistence type="predicted"/>
<keyword evidence="3 6" id="KW-0479">Metal-binding</keyword>
<keyword evidence="4 6" id="KW-0862">Zinc</keyword>
<dbReference type="Gene3D" id="2.10.110.10">
    <property type="entry name" value="Cysteine Rich Protein"/>
    <property type="match status" value="1"/>
</dbReference>
<dbReference type="InterPro" id="IPR050604">
    <property type="entry name" value="PDZ-LIM_domain"/>
</dbReference>
<dbReference type="GO" id="GO:0031941">
    <property type="term" value="C:filamentous actin"/>
    <property type="evidence" value="ECO:0007669"/>
    <property type="project" value="TreeGrafter"/>
</dbReference>
<gene>
    <name evidence="9" type="ORF">CDAUBV1_LOCUS14757</name>
</gene>
<dbReference type="GO" id="GO:0030036">
    <property type="term" value="P:actin cytoskeleton organization"/>
    <property type="evidence" value="ECO:0007669"/>
    <property type="project" value="TreeGrafter"/>
</dbReference>
<dbReference type="SMART" id="SM00132">
    <property type="entry name" value="LIM"/>
    <property type="match status" value="1"/>
</dbReference>
<dbReference type="PANTHER" id="PTHR24214:SF38">
    <property type="entry name" value="PDZ AND LIM DOMAIN PROTEIN ZASP-RELATED"/>
    <property type="match status" value="1"/>
</dbReference>
<dbReference type="SUPFAM" id="SSF50156">
    <property type="entry name" value="PDZ domain-like"/>
    <property type="match status" value="1"/>
</dbReference>
<evidence type="ECO:0000256" key="2">
    <source>
        <dbReference type="ARBA" id="ARBA00022490"/>
    </source>
</evidence>
<evidence type="ECO:0000256" key="1">
    <source>
        <dbReference type="ARBA" id="ARBA00004496"/>
    </source>
</evidence>
<evidence type="ECO:0008006" key="11">
    <source>
        <dbReference type="Google" id="ProtNLM"/>
    </source>
</evidence>
<dbReference type="PANTHER" id="PTHR24214">
    <property type="entry name" value="PDZ AND LIM DOMAIN PROTEIN ZASP"/>
    <property type="match status" value="1"/>
</dbReference>
<feature type="domain" description="PDZ" evidence="8">
    <location>
        <begin position="7"/>
        <end position="90"/>
    </location>
</feature>
<evidence type="ECO:0000256" key="3">
    <source>
        <dbReference type="ARBA" id="ARBA00022723"/>
    </source>
</evidence>
<keyword evidence="2" id="KW-0963">Cytoplasm</keyword>
<evidence type="ECO:0000256" key="6">
    <source>
        <dbReference type="PROSITE-ProRule" id="PRU00125"/>
    </source>
</evidence>
<dbReference type="PROSITE" id="PS50106">
    <property type="entry name" value="PDZ"/>
    <property type="match status" value="1"/>
</dbReference>
<dbReference type="Pfam" id="PF00412">
    <property type="entry name" value="LIM"/>
    <property type="match status" value="1"/>
</dbReference>
<dbReference type="GO" id="GO:0061061">
    <property type="term" value="P:muscle structure development"/>
    <property type="evidence" value="ECO:0007669"/>
    <property type="project" value="TreeGrafter"/>
</dbReference>
<dbReference type="PROSITE" id="PS50023">
    <property type="entry name" value="LIM_DOMAIN_2"/>
    <property type="match status" value="1"/>
</dbReference>
<dbReference type="GO" id="GO:0001725">
    <property type="term" value="C:stress fiber"/>
    <property type="evidence" value="ECO:0007669"/>
    <property type="project" value="TreeGrafter"/>
</dbReference>
<dbReference type="SUPFAM" id="SSF57716">
    <property type="entry name" value="Glucocorticoid receptor-like (DNA-binding domain)"/>
    <property type="match status" value="1"/>
</dbReference>
<dbReference type="FunFam" id="2.30.42.10:FF:000055">
    <property type="entry name" value="PDZ and LIM domain protein 3"/>
    <property type="match status" value="1"/>
</dbReference>
<dbReference type="Gene3D" id="2.30.42.10">
    <property type="match status" value="1"/>
</dbReference>
<dbReference type="GO" id="GO:0051371">
    <property type="term" value="F:muscle alpha-actinin binding"/>
    <property type="evidence" value="ECO:0007669"/>
    <property type="project" value="TreeGrafter"/>
</dbReference>
<accession>A0AAV2TRZ8</accession>
<protein>
    <recommendedName>
        <fullName evidence="11">PDZ and LIM domain protein Zasp</fullName>
    </recommendedName>
</protein>
<evidence type="ECO:0000256" key="5">
    <source>
        <dbReference type="ARBA" id="ARBA00023038"/>
    </source>
</evidence>
<evidence type="ECO:0000256" key="4">
    <source>
        <dbReference type="ARBA" id="ARBA00022833"/>
    </source>
</evidence>
<comment type="subcellular location">
    <subcellularLocation>
        <location evidence="1">Cytoplasm</location>
    </subcellularLocation>
</comment>
<comment type="caution">
    <text evidence="9">The sequence shown here is derived from an EMBL/GenBank/DDBJ whole genome shotgun (WGS) entry which is preliminary data.</text>
</comment>
<dbReference type="GO" id="GO:0005912">
    <property type="term" value="C:adherens junction"/>
    <property type="evidence" value="ECO:0007669"/>
    <property type="project" value="TreeGrafter"/>
</dbReference>